<evidence type="ECO:0000256" key="1">
    <source>
        <dbReference type="ARBA" id="ARBA00022598"/>
    </source>
</evidence>
<dbReference type="InterPro" id="IPR000873">
    <property type="entry name" value="AMP-dep_synth/lig_dom"/>
</dbReference>
<feature type="domain" description="AMP-binding enzyme C-terminal" evidence="3">
    <location>
        <begin position="451"/>
        <end position="529"/>
    </location>
</feature>
<accession>A0ABT7N3P5</accession>
<dbReference type="RefSeq" id="WP_286290399.1">
    <property type="nucleotide sequence ID" value="NZ_JASXSZ010000007.1"/>
</dbReference>
<name>A0ABT7N3P5_9MICO</name>
<dbReference type="InterPro" id="IPR045851">
    <property type="entry name" value="AMP-bd_C_sf"/>
</dbReference>
<evidence type="ECO:0000313" key="4">
    <source>
        <dbReference type="EMBL" id="MDL9981320.1"/>
    </source>
</evidence>
<keyword evidence="1" id="KW-0436">Ligase</keyword>
<dbReference type="SUPFAM" id="SSF56801">
    <property type="entry name" value="Acetyl-CoA synthetase-like"/>
    <property type="match status" value="1"/>
</dbReference>
<evidence type="ECO:0000259" key="2">
    <source>
        <dbReference type="Pfam" id="PF00501"/>
    </source>
</evidence>
<dbReference type="InterPro" id="IPR042099">
    <property type="entry name" value="ANL_N_sf"/>
</dbReference>
<proteinExistence type="predicted"/>
<dbReference type="InterPro" id="IPR025110">
    <property type="entry name" value="AMP-bd_C"/>
</dbReference>
<reference evidence="4 5" key="1">
    <citation type="submission" date="2023-06" db="EMBL/GenBank/DDBJ databases">
        <title>Microbacterium sp. nov., isolated from a waste landfill.</title>
        <authorList>
            <person name="Wen W."/>
        </authorList>
    </citation>
    <scope>NUCLEOTIDE SEQUENCE [LARGE SCALE GENOMIC DNA]</scope>
    <source>
        <strain evidence="4 5">ASV49</strain>
    </source>
</reference>
<sequence>MELSRSAHVDTFTRDSLPPADQWPTFEFTIPSVQYPERLNAAAELIDRTTERFGADRDAIILGDGSRWSYGELQRRANQFARVLTEDHGVVPGNRVMLRMLNGPWTVACWLGALKAGAVVVTTMVAWKAQEVRNVAERVRPTVAVADHRGLADIADVLHELLPEGGVVVFGGEDDELEKACDTKPGDFEAVDTAADDVALLGATSGTTGVPKITMHFHRDILANADTFAEHVLHLTADDVSATTAPLAFTFGLGGAVVFPLRSGGAAVILERATPIELAKLIEPLGITVLYTAPTGYRNLLKEGYTAELKRLRLGVSAGEHLAQETFESVRDATGLRLVDGIGSTEMLHVFISASGDDIRPGATGKAVPGYRAAILDDDGDPVGAGVPGRLGVIGPTGCRYLDDPRQAGYVSNGWNVTGDTFVMDEDGYFVFQARNDSMIVTAGYNVGAPEVEEAIAVHPDVMEVAVVARPDADRGMIVNAFVVPRSGVEGSDELTASIIDVVKTRLAVYKLPRRIDYITELPRNPSGKVQHFVLRERAAADAAAAALVSQGA</sequence>
<evidence type="ECO:0000259" key="3">
    <source>
        <dbReference type="Pfam" id="PF13193"/>
    </source>
</evidence>
<dbReference type="Pfam" id="PF13193">
    <property type="entry name" value="AMP-binding_C"/>
    <property type="match status" value="1"/>
</dbReference>
<evidence type="ECO:0000313" key="5">
    <source>
        <dbReference type="Proteomes" id="UP001235064"/>
    </source>
</evidence>
<feature type="domain" description="AMP-dependent synthetase/ligase" evidence="2">
    <location>
        <begin position="48"/>
        <end position="397"/>
    </location>
</feature>
<dbReference type="Gene3D" id="3.30.300.30">
    <property type="match status" value="1"/>
</dbReference>
<dbReference type="Gene3D" id="3.40.50.12780">
    <property type="entry name" value="N-terminal domain of ligase-like"/>
    <property type="match status" value="1"/>
</dbReference>
<protein>
    <submittedName>
        <fullName evidence="4">AMP-binding protein</fullName>
    </submittedName>
</protein>
<organism evidence="4 5">
    <name type="scientific">Microbacterium candidum</name>
    <dbReference type="NCBI Taxonomy" id="3041922"/>
    <lineage>
        <taxon>Bacteria</taxon>
        <taxon>Bacillati</taxon>
        <taxon>Actinomycetota</taxon>
        <taxon>Actinomycetes</taxon>
        <taxon>Micrococcales</taxon>
        <taxon>Microbacteriaceae</taxon>
        <taxon>Microbacterium</taxon>
    </lineage>
</organism>
<dbReference type="PROSITE" id="PS00455">
    <property type="entry name" value="AMP_BINDING"/>
    <property type="match status" value="1"/>
</dbReference>
<gene>
    <name evidence="4" type="ORF">QSV35_18470</name>
</gene>
<dbReference type="Proteomes" id="UP001235064">
    <property type="component" value="Unassembled WGS sequence"/>
</dbReference>
<keyword evidence="5" id="KW-1185">Reference proteome</keyword>
<dbReference type="InterPro" id="IPR020845">
    <property type="entry name" value="AMP-binding_CS"/>
</dbReference>
<dbReference type="EMBL" id="JASXSZ010000007">
    <property type="protein sequence ID" value="MDL9981320.1"/>
    <property type="molecule type" value="Genomic_DNA"/>
</dbReference>
<dbReference type="PANTHER" id="PTHR43352">
    <property type="entry name" value="ACETYL-COA SYNTHETASE"/>
    <property type="match status" value="1"/>
</dbReference>
<dbReference type="PANTHER" id="PTHR43352:SF1">
    <property type="entry name" value="ANTHRANILATE--COA LIGASE"/>
    <property type="match status" value="1"/>
</dbReference>
<dbReference type="Pfam" id="PF00501">
    <property type="entry name" value="AMP-binding"/>
    <property type="match status" value="1"/>
</dbReference>
<comment type="caution">
    <text evidence="4">The sequence shown here is derived from an EMBL/GenBank/DDBJ whole genome shotgun (WGS) entry which is preliminary data.</text>
</comment>